<dbReference type="InterPro" id="IPR005754">
    <property type="entry name" value="Sortase"/>
</dbReference>
<dbReference type="OrthoDB" id="9790661at2"/>
<organism evidence="3 4">
    <name type="scientific">Pseudothauera nasutitermitis</name>
    <dbReference type="NCBI Taxonomy" id="2565930"/>
    <lineage>
        <taxon>Bacteria</taxon>
        <taxon>Pseudomonadati</taxon>
        <taxon>Pseudomonadota</taxon>
        <taxon>Betaproteobacteria</taxon>
        <taxon>Rhodocyclales</taxon>
        <taxon>Zoogloeaceae</taxon>
        <taxon>Pseudothauera</taxon>
    </lineage>
</organism>
<dbReference type="Proteomes" id="UP000308430">
    <property type="component" value="Unassembled WGS sequence"/>
</dbReference>
<keyword evidence="2" id="KW-1133">Transmembrane helix</keyword>
<accession>A0A4S4B3L2</accession>
<feature type="transmembrane region" description="Helical" evidence="2">
    <location>
        <begin position="43"/>
        <end position="60"/>
    </location>
</feature>
<evidence type="ECO:0000256" key="1">
    <source>
        <dbReference type="ARBA" id="ARBA00022801"/>
    </source>
</evidence>
<dbReference type="InterPro" id="IPR022445">
    <property type="entry name" value="Sortase_proteobact_type"/>
</dbReference>
<dbReference type="CDD" id="cd05828">
    <property type="entry name" value="Sortase_D_1"/>
    <property type="match status" value="1"/>
</dbReference>
<dbReference type="Gene3D" id="2.40.260.10">
    <property type="entry name" value="Sortase"/>
    <property type="match status" value="1"/>
</dbReference>
<keyword evidence="2" id="KW-0812">Transmembrane</keyword>
<dbReference type="EC" id="3.4.22.-" evidence="3"/>
<dbReference type="InterPro" id="IPR023365">
    <property type="entry name" value="Sortase_dom-sf"/>
</dbReference>
<dbReference type="NCBIfam" id="TIGR01076">
    <property type="entry name" value="sortase_fam"/>
    <property type="match status" value="1"/>
</dbReference>
<dbReference type="SUPFAM" id="SSF63817">
    <property type="entry name" value="Sortase"/>
    <property type="match status" value="1"/>
</dbReference>
<dbReference type="GO" id="GO:0016787">
    <property type="term" value="F:hydrolase activity"/>
    <property type="evidence" value="ECO:0007669"/>
    <property type="project" value="UniProtKB-KW"/>
</dbReference>
<evidence type="ECO:0000313" key="3">
    <source>
        <dbReference type="EMBL" id="THF66320.1"/>
    </source>
</evidence>
<keyword evidence="1 3" id="KW-0378">Hydrolase</keyword>
<keyword evidence="4" id="KW-1185">Reference proteome</keyword>
<evidence type="ECO:0000313" key="4">
    <source>
        <dbReference type="Proteomes" id="UP000308430"/>
    </source>
</evidence>
<dbReference type="AlphaFoldDB" id="A0A4S4B3L2"/>
<keyword evidence="2" id="KW-0472">Membrane</keyword>
<dbReference type="InterPro" id="IPR041999">
    <property type="entry name" value="Sortase_D_1"/>
</dbReference>
<comment type="caution">
    <text evidence="3">The sequence shown here is derived from an EMBL/GenBank/DDBJ whole genome shotgun (WGS) entry which is preliminary data.</text>
</comment>
<protein>
    <submittedName>
        <fullName evidence="3">Class GN sortase</fullName>
        <ecNumber evidence="3">3.4.22.-</ecNumber>
    </submittedName>
</protein>
<name>A0A4S4B3L2_9RHOO</name>
<gene>
    <name evidence="3" type="ORF">E6C76_05610</name>
</gene>
<dbReference type="RefSeq" id="WP_136347269.1">
    <property type="nucleotide sequence ID" value="NZ_SSOC01000002.1"/>
</dbReference>
<evidence type="ECO:0000256" key="2">
    <source>
        <dbReference type="SAM" id="Phobius"/>
    </source>
</evidence>
<dbReference type="NCBIfam" id="TIGR03784">
    <property type="entry name" value="marine_sortase"/>
    <property type="match status" value="1"/>
</dbReference>
<dbReference type="Pfam" id="PF04203">
    <property type="entry name" value="Sortase"/>
    <property type="match status" value="1"/>
</dbReference>
<reference evidence="3 4" key="1">
    <citation type="submission" date="2019-04" db="EMBL/GenBank/DDBJ databases">
        <title>Azoarcus nasutitermitis sp. nov. isolated from termite nest.</title>
        <authorList>
            <person name="Lin S.-Y."/>
            <person name="Hameed A."/>
            <person name="Hsu Y.-H."/>
            <person name="Young C.-C."/>
        </authorList>
    </citation>
    <scope>NUCLEOTIDE SEQUENCE [LARGE SCALE GENOMIC DNA]</scope>
    <source>
        <strain evidence="3 4">CC-YHH838</strain>
    </source>
</reference>
<proteinExistence type="predicted"/>
<sequence>MKTTTNCHHCNGRDFLGVECAWPAPDCLGDTRRRDAARRRTQLLRAALVLALAAALWQFGQAGYIHAKAWLAQHLIAQAWAQTRAGGAPARPWPWADTWPVARLSAPAQGVEVYVLAGADGATLAFGPGHMYGTAEPGDFGNSVLGAHRDTHFAFLQWLEDGSELELETAHGEVLRYFVTHREVLDHRDTRPLAQPDSGRQLTLVTCWPFDAVRAGGPLRYVVTAQARI</sequence>
<dbReference type="EMBL" id="SSOC01000002">
    <property type="protein sequence ID" value="THF66320.1"/>
    <property type="molecule type" value="Genomic_DNA"/>
</dbReference>